<dbReference type="Gene3D" id="1.10.10.1320">
    <property type="entry name" value="Anti-sigma factor, zinc-finger domain"/>
    <property type="match status" value="1"/>
</dbReference>
<protein>
    <submittedName>
        <fullName evidence="2">Anti-sigma factor RsiW</fullName>
    </submittedName>
</protein>
<evidence type="ECO:0000256" key="1">
    <source>
        <dbReference type="SAM" id="Phobius"/>
    </source>
</evidence>
<accession>A0A7W6INU1</accession>
<organism evidence="2 3">
    <name type="scientific">Devosia subaequoris</name>
    <dbReference type="NCBI Taxonomy" id="395930"/>
    <lineage>
        <taxon>Bacteria</taxon>
        <taxon>Pseudomonadati</taxon>
        <taxon>Pseudomonadota</taxon>
        <taxon>Alphaproteobacteria</taxon>
        <taxon>Hyphomicrobiales</taxon>
        <taxon>Devosiaceae</taxon>
        <taxon>Devosia</taxon>
    </lineage>
</organism>
<reference evidence="2 3" key="1">
    <citation type="submission" date="2020-08" db="EMBL/GenBank/DDBJ databases">
        <title>Genomic Encyclopedia of Type Strains, Phase IV (KMG-IV): sequencing the most valuable type-strain genomes for metagenomic binning, comparative biology and taxonomic classification.</title>
        <authorList>
            <person name="Goeker M."/>
        </authorList>
    </citation>
    <scope>NUCLEOTIDE SEQUENCE [LARGE SCALE GENOMIC DNA]</scope>
    <source>
        <strain evidence="2 3">DSM 23447</strain>
    </source>
</reference>
<proteinExistence type="predicted"/>
<feature type="transmembrane region" description="Helical" evidence="1">
    <location>
        <begin position="82"/>
        <end position="102"/>
    </location>
</feature>
<gene>
    <name evidence="2" type="ORF">GGR20_002260</name>
</gene>
<dbReference type="InterPro" id="IPR041916">
    <property type="entry name" value="Anti_sigma_zinc_sf"/>
</dbReference>
<keyword evidence="1" id="KW-1133">Transmembrane helix</keyword>
<dbReference type="Proteomes" id="UP000547011">
    <property type="component" value="Unassembled WGS sequence"/>
</dbReference>
<dbReference type="AlphaFoldDB" id="A0A7W6INU1"/>
<comment type="caution">
    <text evidence="2">The sequence shown here is derived from an EMBL/GenBank/DDBJ whole genome shotgun (WGS) entry which is preliminary data.</text>
</comment>
<evidence type="ECO:0000313" key="2">
    <source>
        <dbReference type="EMBL" id="MBB4052612.1"/>
    </source>
</evidence>
<evidence type="ECO:0000313" key="3">
    <source>
        <dbReference type="Proteomes" id="UP000547011"/>
    </source>
</evidence>
<sequence>MMDVTRDTLMAYLDGQLDGDARAAVDAWLADNPDAAIELAQLQRQTEAINTLFGPVATEPVPPRLNAHRLALSQSRRRWQSVARAAMIVGILGIGIAAGWLLRPTAENPALYNRLIADAVSAHTVYVVENRHAVEVAGTEADHLASWLSNRLDTGLAMPDLAAAGFTFMGGRLLPAPAIPGGRAAQLMYEDSAGERVTLYITPRSGIDGPNLELVRLGGDNALYWANATITCTIVGPQSAETLQDLADSVFAQLTPSPASSAGYRPI</sequence>
<name>A0A7W6INU1_9HYPH</name>
<keyword evidence="1" id="KW-0812">Transmembrane</keyword>
<keyword evidence="3" id="KW-1185">Reference proteome</keyword>
<dbReference type="EMBL" id="JACIEW010000005">
    <property type="protein sequence ID" value="MBB4052612.1"/>
    <property type="molecule type" value="Genomic_DNA"/>
</dbReference>
<dbReference type="RefSeq" id="WP_183311327.1">
    <property type="nucleotide sequence ID" value="NZ_JACIEW010000005.1"/>
</dbReference>
<keyword evidence="1" id="KW-0472">Membrane</keyword>